<protein>
    <submittedName>
        <fullName evidence="2">Uncharacterized protein</fullName>
    </submittedName>
</protein>
<keyword evidence="3" id="KW-1185">Reference proteome</keyword>
<feature type="region of interest" description="Disordered" evidence="1">
    <location>
        <begin position="422"/>
        <end position="445"/>
    </location>
</feature>
<comment type="caution">
    <text evidence="2">The sequence shown here is derived from an EMBL/GenBank/DDBJ whole genome shotgun (WGS) entry which is preliminary data.</text>
</comment>
<evidence type="ECO:0000313" key="2">
    <source>
        <dbReference type="EMBL" id="KAF6840387.1"/>
    </source>
</evidence>
<feature type="compositionally biased region" description="Basic and acidic residues" evidence="1">
    <location>
        <begin position="425"/>
        <end position="436"/>
    </location>
</feature>
<dbReference type="Proteomes" id="UP000639643">
    <property type="component" value="Unassembled WGS sequence"/>
</dbReference>
<proteinExistence type="predicted"/>
<evidence type="ECO:0000256" key="1">
    <source>
        <dbReference type="SAM" id="MobiDB-lite"/>
    </source>
</evidence>
<dbReference type="AlphaFoldDB" id="A0A8H6NPV8"/>
<evidence type="ECO:0000313" key="3">
    <source>
        <dbReference type="Proteomes" id="UP000639643"/>
    </source>
</evidence>
<name>A0A8H6NPV8_9PEZI</name>
<sequence length="463" mass="50170">MSAPLLSSSAGFPHYERPLQAGPTPLSTVQGSKIVRGLKISPLPASEDWLAEKWESHSPSKQPYYKQLADALDHRGLAGNLVSLGQVRLPDGPIDKGHPSVVVGVADNSSEDLVAEVASEVRLFLQHQPPGLEDGLDFNYQYRRSIDSGQHFGRSIGSLGGTTGSTGPLVRVKLPDGAALFGLVKCHHALSSEIPNIITVSTILIGCAFLGSKEAIHASPDHALSRLVVSPSDPDHKRWVNHLETSLDQVKNQQEPVAILAMRCKLEAGETLEPNAQQYWDYYHRRARDKEAMKTQAETFERHLGYILCTSGLGTDQYIDGHHYTQDWGLFVDAPLPWSDDSDGKPYWKIGRTTGQTVGGLCATAIQSIDYDCDEGNITAKGAARMVVSAVTRKRYQKTWSDSGDSGAGVFGPDHRIAGSMNAPLHDRSSANDRRPIIASGSNLGPCRSKVKTSIGSFKSSSQ</sequence>
<feature type="region of interest" description="Disordered" evidence="1">
    <location>
        <begin position="1"/>
        <end position="25"/>
    </location>
</feature>
<accession>A0A8H6NPV8</accession>
<dbReference type="EMBL" id="WIGM01000100">
    <property type="protein sequence ID" value="KAF6840387.1"/>
    <property type="molecule type" value="Genomic_DNA"/>
</dbReference>
<gene>
    <name evidence="2" type="ORF">CMUS01_03924</name>
</gene>
<organism evidence="2 3">
    <name type="scientific">Colletotrichum musicola</name>
    <dbReference type="NCBI Taxonomy" id="2175873"/>
    <lineage>
        <taxon>Eukaryota</taxon>
        <taxon>Fungi</taxon>
        <taxon>Dikarya</taxon>
        <taxon>Ascomycota</taxon>
        <taxon>Pezizomycotina</taxon>
        <taxon>Sordariomycetes</taxon>
        <taxon>Hypocreomycetidae</taxon>
        <taxon>Glomerellales</taxon>
        <taxon>Glomerellaceae</taxon>
        <taxon>Colletotrichum</taxon>
        <taxon>Colletotrichum orchidearum species complex</taxon>
    </lineage>
</organism>
<reference evidence="2" key="1">
    <citation type="journal article" date="2020" name="Phytopathology">
        <title>Genome Sequence Resources of Colletotrichum truncatum, C. plurivorum, C. musicola, and C. sojae: Four Species Pathogenic to Soybean (Glycine max).</title>
        <authorList>
            <person name="Rogerio F."/>
            <person name="Boufleur T.R."/>
            <person name="Ciampi-Guillardi M."/>
            <person name="Sukno S.A."/>
            <person name="Thon M.R."/>
            <person name="Massola Junior N.S."/>
            <person name="Baroncelli R."/>
        </authorList>
    </citation>
    <scope>NUCLEOTIDE SEQUENCE</scope>
    <source>
        <strain evidence="2">LFN0074</strain>
    </source>
</reference>
<dbReference type="OrthoDB" id="10400456at2759"/>
<feature type="compositionally biased region" description="Polar residues" evidence="1">
    <location>
        <begin position="1"/>
        <end position="10"/>
    </location>
</feature>